<dbReference type="Pfam" id="PF13181">
    <property type="entry name" value="TPR_8"/>
    <property type="match status" value="2"/>
</dbReference>
<dbReference type="InterPro" id="IPR019734">
    <property type="entry name" value="TPR_rpt"/>
</dbReference>
<dbReference type="Gene3D" id="1.25.40.10">
    <property type="entry name" value="Tetratricopeptide repeat domain"/>
    <property type="match status" value="2"/>
</dbReference>
<evidence type="ECO:0000256" key="2">
    <source>
        <dbReference type="SAM" id="Phobius"/>
    </source>
</evidence>
<proteinExistence type="predicted"/>
<feature type="repeat" description="TPR" evidence="1">
    <location>
        <begin position="120"/>
        <end position="153"/>
    </location>
</feature>
<organism evidence="3 4">
    <name type="scientific">Clostridium magnum DSM 2767</name>
    <dbReference type="NCBI Taxonomy" id="1121326"/>
    <lineage>
        <taxon>Bacteria</taxon>
        <taxon>Bacillati</taxon>
        <taxon>Bacillota</taxon>
        <taxon>Clostridia</taxon>
        <taxon>Eubacteriales</taxon>
        <taxon>Clostridiaceae</taxon>
        <taxon>Clostridium</taxon>
    </lineage>
</organism>
<keyword evidence="2" id="KW-0472">Membrane</keyword>
<keyword evidence="2" id="KW-1133">Transmembrane helix</keyword>
<dbReference type="Proteomes" id="UP000076603">
    <property type="component" value="Unassembled WGS sequence"/>
</dbReference>
<accession>A0A161XFC7</accession>
<evidence type="ECO:0000313" key="3">
    <source>
        <dbReference type="EMBL" id="KZL93226.1"/>
    </source>
</evidence>
<protein>
    <submittedName>
        <fullName evidence="3">Tetratricopeptide repeat protein</fullName>
    </submittedName>
</protein>
<sequence>MDKSKKLYVKALDKYNEGHIDKAIGLCEESISKDMKNSASINLKGLLCYLKGDLDSAQRLWKMNYGVNKDEVSQRYLEDTKQDKERLQLYIAALSLIKELKINEALSLLEQCEGSDFNCINVNNHIALCYIRIGEYNKALEYIEKVLEIDRNNSMSKQIMKTLRTYGDRSLVKNHNKINFKYVFIALIGLVILSSFFVIYDKFIKDNKSLNAPKESPKKVINKTDTGETKKDKVITNKEENEIFPSDKVKSDIENKNFLNLYEETAKWKEKSISDNDKIILSKANELLGSEGVEYFYNNGCTYMSSNDYNNAKTYLVRAYEIGQGSYLYPHIIYMTGSAFYSSGDAESAIKYYVQYDKDFSNGNYEDTVLYNLAIIYKDIDKSTAKTYAEKLLNNYPESIYSNSIIRGLVTAID</sequence>
<dbReference type="STRING" id="1121326.CLMAG_02490"/>
<dbReference type="AlphaFoldDB" id="A0A161XFC7"/>
<reference evidence="3 4" key="1">
    <citation type="submission" date="2016-04" db="EMBL/GenBank/DDBJ databases">
        <title>Genome sequence of Clostridium magnum DSM 2767.</title>
        <authorList>
            <person name="Poehlein A."/>
            <person name="Uhlig R."/>
            <person name="Fischer R."/>
            <person name="Bahl H."/>
            <person name="Daniel R."/>
        </authorList>
    </citation>
    <scope>NUCLEOTIDE SEQUENCE [LARGE SCALE GENOMIC DNA]</scope>
    <source>
        <strain evidence="3 4">DSM 2767</strain>
    </source>
</reference>
<dbReference type="EMBL" id="LWAE01000001">
    <property type="protein sequence ID" value="KZL93226.1"/>
    <property type="molecule type" value="Genomic_DNA"/>
</dbReference>
<dbReference type="PROSITE" id="PS50005">
    <property type="entry name" value="TPR"/>
    <property type="match status" value="1"/>
</dbReference>
<evidence type="ECO:0000313" key="4">
    <source>
        <dbReference type="Proteomes" id="UP000076603"/>
    </source>
</evidence>
<keyword evidence="1" id="KW-0802">TPR repeat</keyword>
<dbReference type="Pfam" id="PF13174">
    <property type="entry name" value="TPR_6"/>
    <property type="match status" value="1"/>
</dbReference>
<dbReference type="PATRIC" id="fig|1121326.3.peg.224"/>
<dbReference type="OrthoDB" id="1938848at2"/>
<dbReference type="SMART" id="SM00028">
    <property type="entry name" value="TPR"/>
    <property type="match status" value="3"/>
</dbReference>
<keyword evidence="4" id="KW-1185">Reference proteome</keyword>
<evidence type="ECO:0000256" key="1">
    <source>
        <dbReference type="PROSITE-ProRule" id="PRU00339"/>
    </source>
</evidence>
<dbReference type="InterPro" id="IPR011990">
    <property type="entry name" value="TPR-like_helical_dom_sf"/>
</dbReference>
<keyword evidence="2" id="KW-0812">Transmembrane</keyword>
<dbReference type="SUPFAM" id="SSF48452">
    <property type="entry name" value="TPR-like"/>
    <property type="match status" value="2"/>
</dbReference>
<gene>
    <name evidence="3" type="ORF">CLMAG_02490</name>
</gene>
<comment type="caution">
    <text evidence="3">The sequence shown here is derived from an EMBL/GenBank/DDBJ whole genome shotgun (WGS) entry which is preliminary data.</text>
</comment>
<name>A0A161XFC7_9CLOT</name>
<feature type="transmembrane region" description="Helical" evidence="2">
    <location>
        <begin position="182"/>
        <end position="200"/>
    </location>
</feature>
<dbReference type="RefSeq" id="WP_066616780.1">
    <property type="nucleotide sequence ID" value="NZ_FQXL01000017.1"/>
</dbReference>